<organism evidence="1 2">
    <name type="scientific">Diphasiastrum complanatum</name>
    <name type="common">Issler's clubmoss</name>
    <name type="synonym">Lycopodium complanatum</name>
    <dbReference type="NCBI Taxonomy" id="34168"/>
    <lineage>
        <taxon>Eukaryota</taxon>
        <taxon>Viridiplantae</taxon>
        <taxon>Streptophyta</taxon>
        <taxon>Embryophyta</taxon>
        <taxon>Tracheophyta</taxon>
        <taxon>Lycopodiopsida</taxon>
        <taxon>Lycopodiales</taxon>
        <taxon>Lycopodiaceae</taxon>
        <taxon>Lycopodioideae</taxon>
        <taxon>Diphasiastrum</taxon>
    </lineage>
</organism>
<name>A0ACC2DCL8_DIPCM</name>
<keyword evidence="2" id="KW-1185">Reference proteome</keyword>
<proteinExistence type="predicted"/>
<gene>
    <name evidence="1" type="ORF">O6H91_06G036900</name>
</gene>
<dbReference type="Proteomes" id="UP001162992">
    <property type="component" value="Chromosome 6"/>
</dbReference>
<evidence type="ECO:0000313" key="2">
    <source>
        <dbReference type="Proteomes" id="UP001162992"/>
    </source>
</evidence>
<comment type="caution">
    <text evidence="1">The sequence shown here is derived from an EMBL/GenBank/DDBJ whole genome shotgun (WGS) entry which is preliminary data.</text>
</comment>
<evidence type="ECO:0000313" key="1">
    <source>
        <dbReference type="EMBL" id="KAJ7551973.1"/>
    </source>
</evidence>
<accession>A0ACC2DCL8</accession>
<reference evidence="2" key="1">
    <citation type="journal article" date="2024" name="Proc. Natl. Acad. Sci. U.S.A.">
        <title>Extraordinary preservation of gene collinearity over three hundred million years revealed in homosporous lycophytes.</title>
        <authorList>
            <person name="Li C."/>
            <person name="Wickell D."/>
            <person name="Kuo L.Y."/>
            <person name="Chen X."/>
            <person name="Nie B."/>
            <person name="Liao X."/>
            <person name="Peng D."/>
            <person name="Ji J."/>
            <person name="Jenkins J."/>
            <person name="Williams M."/>
            <person name="Shu S."/>
            <person name="Plott C."/>
            <person name="Barry K."/>
            <person name="Rajasekar S."/>
            <person name="Grimwood J."/>
            <person name="Han X."/>
            <person name="Sun S."/>
            <person name="Hou Z."/>
            <person name="He W."/>
            <person name="Dai G."/>
            <person name="Sun C."/>
            <person name="Schmutz J."/>
            <person name="Leebens-Mack J.H."/>
            <person name="Li F.W."/>
            <person name="Wang L."/>
        </authorList>
    </citation>
    <scope>NUCLEOTIDE SEQUENCE [LARGE SCALE GENOMIC DNA]</scope>
    <source>
        <strain evidence="2">cv. PW_Plant_1</strain>
    </source>
</reference>
<dbReference type="EMBL" id="CM055097">
    <property type="protein sequence ID" value="KAJ7551973.1"/>
    <property type="molecule type" value="Genomic_DNA"/>
</dbReference>
<sequence length="156" mass="16254">METMAAPGSASSLVVRPSSSLRAMTLHKASRSSMKAGDGSSANAFGLKACRLRVLAMATTTHKVTLRTPKGELVFDAPDDQYLLDSAEGAGADVLYSCRAGACSSCCGRILSGSVDQSDASFLDDDQLKAGFVLMCVAYPASDLVIESHCEEHLSG</sequence>
<protein>
    <submittedName>
        <fullName evidence="1">Uncharacterized protein</fullName>
    </submittedName>
</protein>